<evidence type="ECO:0000256" key="7">
    <source>
        <dbReference type="ARBA" id="ARBA00022832"/>
    </source>
</evidence>
<dbReference type="Proteomes" id="UP001162131">
    <property type="component" value="Unassembled WGS sequence"/>
</dbReference>
<evidence type="ECO:0000256" key="1">
    <source>
        <dbReference type="ARBA" id="ARBA00004173"/>
    </source>
</evidence>
<evidence type="ECO:0000256" key="12">
    <source>
        <dbReference type="ARBA" id="ARBA00023160"/>
    </source>
</evidence>
<evidence type="ECO:0000256" key="3">
    <source>
        <dbReference type="ARBA" id="ARBA00022448"/>
    </source>
</evidence>
<organism evidence="15 16">
    <name type="scientific">Blepharisma stoltei</name>
    <dbReference type="NCBI Taxonomy" id="1481888"/>
    <lineage>
        <taxon>Eukaryota</taxon>
        <taxon>Sar</taxon>
        <taxon>Alveolata</taxon>
        <taxon>Ciliophora</taxon>
        <taxon>Postciliodesmatophora</taxon>
        <taxon>Heterotrichea</taxon>
        <taxon>Heterotrichida</taxon>
        <taxon>Blepharismidae</taxon>
        <taxon>Blepharisma</taxon>
    </lineage>
</organism>
<keyword evidence="5 13" id="KW-0444">Lipid biosynthesis</keyword>
<comment type="similarity">
    <text evidence="2">Belongs to the acyl carrier protein (ACP) family.</text>
</comment>
<evidence type="ECO:0000256" key="5">
    <source>
        <dbReference type="ARBA" id="ARBA00022516"/>
    </source>
</evidence>
<dbReference type="SUPFAM" id="SSF47336">
    <property type="entry name" value="ACP-like"/>
    <property type="match status" value="1"/>
</dbReference>
<comment type="function">
    <text evidence="13">Carrier of the growing fatty acid chain in fatty acid biosynthesis.</text>
</comment>
<keyword evidence="3" id="KW-0813">Transport</keyword>
<keyword evidence="11" id="KW-0496">Mitochondrion</keyword>
<keyword evidence="9" id="KW-0249">Electron transport</keyword>
<evidence type="ECO:0000256" key="6">
    <source>
        <dbReference type="ARBA" id="ARBA00022553"/>
    </source>
</evidence>
<comment type="subcellular location">
    <subcellularLocation>
        <location evidence="1">Mitochondrion</location>
    </subcellularLocation>
</comment>
<keyword evidence="12 13" id="KW-0275">Fatty acid biosynthesis</keyword>
<keyword evidence="7" id="KW-0276">Fatty acid metabolism</keyword>
<dbReference type="GO" id="GO:0005739">
    <property type="term" value="C:mitochondrion"/>
    <property type="evidence" value="ECO:0007669"/>
    <property type="project" value="UniProtKB-SubCell"/>
</dbReference>
<evidence type="ECO:0000256" key="2">
    <source>
        <dbReference type="ARBA" id="ARBA00010930"/>
    </source>
</evidence>
<evidence type="ECO:0000256" key="13">
    <source>
        <dbReference type="RuleBase" id="RU000722"/>
    </source>
</evidence>
<evidence type="ECO:0000313" key="15">
    <source>
        <dbReference type="EMBL" id="CAG9310117.1"/>
    </source>
</evidence>
<keyword evidence="10" id="KW-0443">Lipid metabolism</keyword>
<name>A0AAU9I9V4_9CILI</name>
<sequence>MIVSFVRRLRPLMRGYGWEDPKDKWSKNWWQYADSDYTGDKTPEERGYQLDHWEKRLNDEWKTKPRVTQTKRLAEGGTDSRQILDMELKENPLGDYDTNEHFIPKGQIKTRIIHILRHFEKVDLRNLNWDANILDGLKLDEFERVALLTSIEHEFETVIEDNVFDSMKTLNDAVKYISTDRYVL</sequence>
<accession>A0AAU9I9V4</accession>
<gene>
    <name evidence="15" type="ORF">BSTOLATCC_MIC326</name>
</gene>
<evidence type="ECO:0000256" key="8">
    <source>
        <dbReference type="ARBA" id="ARBA00022946"/>
    </source>
</evidence>
<keyword evidence="4 13" id="KW-0596">Phosphopantetheine</keyword>
<dbReference type="Gene3D" id="1.10.1200.10">
    <property type="entry name" value="ACP-like"/>
    <property type="match status" value="1"/>
</dbReference>
<dbReference type="InterPro" id="IPR009081">
    <property type="entry name" value="PP-bd_ACP"/>
</dbReference>
<dbReference type="InterPro" id="IPR003231">
    <property type="entry name" value="ACP"/>
</dbReference>
<dbReference type="Pfam" id="PF00550">
    <property type="entry name" value="PP-binding"/>
    <property type="match status" value="1"/>
</dbReference>
<keyword evidence="8" id="KW-0809">Transit peptide</keyword>
<proteinExistence type="inferred from homology"/>
<comment type="caution">
    <text evidence="15">The sequence shown here is derived from an EMBL/GenBank/DDBJ whole genome shotgun (WGS) entry which is preliminary data.</text>
</comment>
<dbReference type="GO" id="GO:0000036">
    <property type="term" value="F:acyl carrier activity"/>
    <property type="evidence" value="ECO:0007669"/>
    <property type="project" value="TreeGrafter"/>
</dbReference>
<dbReference type="AlphaFoldDB" id="A0AAU9I9V4"/>
<dbReference type="PANTHER" id="PTHR20863:SF28">
    <property type="entry name" value="ACYL CARRIER PROTEIN, MITOCHONDRIAL"/>
    <property type="match status" value="1"/>
</dbReference>
<feature type="domain" description="Carrier" evidence="14">
    <location>
        <begin position="111"/>
        <end position="177"/>
    </location>
</feature>
<reference evidence="15" key="1">
    <citation type="submission" date="2021-09" db="EMBL/GenBank/DDBJ databases">
        <authorList>
            <consortium name="AG Swart"/>
            <person name="Singh M."/>
            <person name="Singh A."/>
            <person name="Seah K."/>
            <person name="Emmerich C."/>
        </authorList>
    </citation>
    <scope>NUCLEOTIDE SEQUENCE</scope>
    <source>
        <strain evidence="15">ATCC30299</strain>
    </source>
</reference>
<evidence type="ECO:0000259" key="14">
    <source>
        <dbReference type="Pfam" id="PF00550"/>
    </source>
</evidence>
<evidence type="ECO:0000256" key="11">
    <source>
        <dbReference type="ARBA" id="ARBA00023128"/>
    </source>
</evidence>
<evidence type="ECO:0000256" key="4">
    <source>
        <dbReference type="ARBA" id="ARBA00022450"/>
    </source>
</evidence>
<dbReference type="EMBL" id="CAJZBQ010000001">
    <property type="protein sequence ID" value="CAG9310117.1"/>
    <property type="molecule type" value="Genomic_DNA"/>
</dbReference>
<keyword evidence="16" id="KW-1185">Reference proteome</keyword>
<dbReference type="InterPro" id="IPR036736">
    <property type="entry name" value="ACP-like_sf"/>
</dbReference>
<evidence type="ECO:0000256" key="9">
    <source>
        <dbReference type="ARBA" id="ARBA00022982"/>
    </source>
</evidence>
<dbReference type="PANTHER" id="PTHR20863">
    <property type="entry name" value="ACYL CARRIER PROTEIN"/>
    <property type="match status" value="1"/>
</dbReference>
<evidence type="ECO:0000313" key="16">
    <source>
        <dbReference type="Proteomes" id="UP001162131"/>
    </source>
</evidence>
<dbReference type="GO" id="GO:0000035">
    <property type="term" value="F:acyl binding"/>
    <property type="evidence" value="ECO:0007669"/>
    <property type="project" value="TreeGrafter"/>
</dbReference>
<keyword evidence="6" id="KW-0597">Phosphoprotein</keyword>
<protein>
    <recommendedName>
        <fullName evidence="13">Acyl carrier protein</fullName>
    </recommendedName>
</protein>
<evidence type="ECO:0000256" key="10">
    <source>
        <dbReference type="ARBA" id="ARBA00023098"/>
    </source>
</evidence>